<reference evidence="10 11" key="1">
    <citation type="journal article" date="2012" name="J. Bacteriol.">
        <title>Genome of Bacillus macauensis ZFHKF-1, a Long-Chain-Forming Bacterium.</title>
        <authorList>
            <person name="Cai L."/>
            <person name="Zhang T."/>
        </authorList>
    </citation>
    <scope>NUCLEOTIDE SEQUENCE [LARGE SCALE GENOMIC DNA]</scope>
    <source>
        <strain evidence="10 11">ZFHKF-1</strain>
    </source>
</reference>
<proteinExistence type="inferred from homology"/>
<dbReference type="GO" id="GO:0004252">
    <property type="term" value="F:serine-type endopeptidase activity"/>
    <property type="evidence" value="ECO:0007669"/>
    <property type="project" value="UniProtKB-UniRule"/>
</dbReference>
<keyword evidence="2 6" id="KW-0645">Protease</keyword>
<evidence type="ECO:0000256" key="5">
    <source>
        <dbReference type="ARBA" id="ARBA00022825"/>
    </source>
</evidence>
<dbReference type="eggNOG" id="COG1404">
    <property type="taxonomic scope" value="Bacteria"/>
</dbReference>
<dbReference type="MEROPS" id="S08.126"/>
<dbReference type="SUPFAM" id="SSF52743">
    <property type="entry name" value="Subtilisin-like"/>
    <property type="match status" value="1"/>
</dbReference>
<keyword evidence="4 6" id="KW-0378">Hydrolase</keyword>
<dbReference type="AlphaFoldDB" id="I8UH83"/>
<protein>
    <submittedName>
        <fullName evidence="10">Peptidase S8/S53 subtilisin kexin sedolisin</fullName>
    </submittedName>
</protein>
<dbReference type="InterPro" id="IPR015500">
    <property type="entry name" value="Peptidase_S8_subtilisin-rel"/>
</dbReference>
<evidence type="ECO:0000256" key="8">
    <source>
        <dbReference type="SAM" id="SignalP"/>
    </source>
</evidence>
<dbReference type="InterPro" id="IPR023827">
    <property type="entry name" value="Peptidase_S8_Asp-AS"/>
</dbReference>
<feature type="active site" description="Charge relay system" evidence="6">
    <location>
        <position position="150"/>
    </location>
</feature>
<evidence type="ECO:0000256" key="7">
    <source>
        <dbReference type="RuleBase" id="RU003355"/>
    </source>
</evidence>
<dbReference type="PRINTS" id="PR00723">
    <property type="entry name" value="SUBTILISIN"/>
</dbReference>
<dbReference type="GO" id="GO:0006508">
    <property type="term" value="P:proteolysis"/>
    <property type="evidence" value="ECO:0007669"/>
    <property type="project" value="UniProtKB-KW"/>
</dbReference>
<dbReference type="InterPro" id="IPR023828">
    <property type="entry name" value="Peptidase_S8_Ser-AS"/>
</dbReference>
<dbReference type="RefSeq" id="WP_007201434.1">
    <property type="nucleotide sequence ID" value="NZ_AKKV01000022.1"/>
</dbReference>
<accession>I8UH83</accession>
<evidence type="ECO:0000256" key="3">
    <source>
        <dbReference type="ARBA" id="ARBA00022723"/>
    </source>
</evidence>
<dbReference type="OrthoDB" id="9798386at2"/>
<evidence type="ECO:0000256" key="4">
    <source>
        <dbReference type="ARBA" id="ARBA00022801"/>
    </source>
</evidence>
<dbReference type="STRING" id="1196324.A374_06686"/>
<evidence type="ECO:0000313" key="10">
    <source>
        <dbReference type="EMBL" id="EIT86265.1"/>
    </source>
</evidence>
<evidence type="ECO:0000256" key="2">
    <source>
        <dbReference type="ARBA" id="ARBA00022670"/>
    </source>
</evidence>
<keyword evidence="5 6" id="KW-0720">Serine protease</keyword>
<comment type="similarity">
    <text evidence="1 6 7">Belongs to the peptidase S8 family.</text>
</comment>
<comment type="caution">
    <text evidence="10">The sequence shown here is derived from an EMBL/GenBank/DDBJ whole genome shotgun (WGS) entry which is preliminary data.</text>
</comment>
<feature type="active site" description="Charge relay system" evidence="6">
    <location>
        <position position="121"/>
    </location>
</feature>
<keyword evidence="11" id="KW-1185">Reference proteome</keyword>
<organism evidence="10 11">
    <name type="scientific">Fictibacillus macauensis ZFHKF-1</name>
    <dbReference type="NCBI Taxonomy" id="1196324"/>
    <lineage>
        <taxon>Bacteria</taxon>
        <taxon>Bacillati</taxon>
        <taxon>Bacillota</taxon>
        <taxon>Bacilli</taxon>
        <taxon>Bacillales</taxon>
        <taxon>Fictibacillaceae</taxon>
        <taxon>Fictibacillus</taxon>
    </lineage>
</organism>
<dbReference type="PANTHER" id="PTHR43806:SF11">
    <property type="entry name" value="CEREVISIN-RELATED"/>
    <property type="match status" value="1"/>
</dbReference>
<dbReference type="InterPro" id="IPR034202">
    <property type="entry name" value="Subtilisin_Carlsberg-like"/>
</dbReference>
<sequence>MKLCFSVLLSTLIFISLPTHSTHAQSKDRYYIELYRKSSQQSFAHHANVNHVFTYLPALSIYLTAREAKRFKANPAVKTITKEKVFSQSSQKQSWGYRKLGFATSYHNGLTGEGVKVAVLDTGIDRHHKDLKVRGGVSFISKSYNDDNGHGTHIAGIIAAQNNTFGVIGVAPNVQLYAVKVLDEEGEGYESDVIAGIEWCIQHKMDIINLSLGDEGAHDLTAIVKKATAKGLLLVAAAGNDGKANHNDYPAKFKEVLSVGSIDENRRLSSFSNRGKVDVVAPGDFIYSTYANQSYAFMSGTSMAAPFVTGTLALLKQAHPLFSASELRKQVEQDALDLGARGKDSSYGYGLIRRP</sequence>
<dbReference type="PROSITE" id="PS00136">
    <property type="entry name" value="SUBTILASE_ASP"/>
    <property type="match status" value="1"/>
</dbReference>
<feature type="domain" description="Peptidase S8/S53" evidence="9">
    <location>
        <begin position="112"/>
        <end position="350"/>
    </location>
</feature>
<feature type="signal peptide" evidence="8">
    <location>
        <begin position="1"/>
        <end position="24"/>
    </location>
</feature>
<dbReference type="Proteomes" id="UP000004080">
    <property type="component" value="Unassembled WGS sequence"/>
</dbReference>
<dbReference type="PROSITE" id="PS51892">
    <property type="entry name" value="SUBTILASE"/>
    <property type="match status" value="1"/>
</dbReference>
<dbReference type="InterPro" id="IPR050131">
    <property type="entry name" value="Peptidase_S8_subtilisin-like"/>
</dbReference>
<keyword evidence="3" id="KW-0479">Metal-binding</keyword>
<dbReference type="GO" id="GO:0046872">
    <property type="term" value="F:metal ion binding"/>
    <property type="evidence" value="ECO:0007669"/>
    <property type="project" value="UniProtKB-KW"/>
</dbReference>
<evidence type="ECO:0000313" key="11">
    <source>
        <dbReference type="Proteomes" id="UP000004080"/>
    </source>
</evidence>
<dbReference type="InterPro" id="IPR036852">
    <property type="entry name" value="Peptidase_S8/S53_dom_sf"/>
</dbReference>
<dbReference type="PROSITE" id="PS00138">
    <property type="entry name" value="SUBTILASE_SER"/>
    <property type="match status" value="1"/>
</dbReference>
<dbReference type="Pfam" id="PF00082">
    <property type="entry name" value="Peptidase_S8"/>
    <property type="match status" value="1"/>
</dbReference>
<dbReference type="InterPro" id="IPR022398">
    <property type="entry name" value="Peptidase_S8_His-AS"/>
</dbReference>
<dbReference type="InterPro" id="IPR000209">
    <property type="entry name" value="Peptidase_S8/S53_dom"/>
</dbReference>
<keyword evidence="8" id="KW-0732">Signal</keyword>
<dbReference type="Gene3D" id="3.40.50.200">
    <property type="entry name" value="Peptidase S8/S53 domain"/>
    <property type="match status" value="1"/>
</dbReference>
<dbReference type="GO" id="GO:0005576">
    <property type="term" value="C:extracellular region"/>
    <property type="evidence" value="ECO:0007669"/>
    <property type="project" value="UniProtKB-SubCell"/>
</dbReference>
<dbReference type="PATRIC" id="fig|1196324.3.peg.1363"/>
<dbReference type="EMBL" id="AKKV01000022">
    <property type="protein sequence ID" value="EIT86265.1"/>
    <property type="molecule type" value="Genomic_DNA"/>
</dbReference>
<name>I8UH83_9BACL</name>
<dbReference type="CDD" id="cd07477">
    <property type="entry name" value="Peptidases_S8_Subtilisin_subset"/>
    <property type="match status" value="1"/>
</dbReference>
<feature type="chain" id="PRO_5003714888" evidence="8">
    <location>
        <begin position="25"/>
        <end position="355"/>
    </location>
</feature>
<dbReference type="PANTHER" id="PTHR43806">
    <property type="entry name" value="PEPTIDASE S8"/>
    <property type="match status" value="1"/>
</dbReference>
<gene>
    <name evidence="10" type="ORF">A374_06686</name>
</gene>
<evidence type="ECO:0000256" key="1">
    <source>
        <dbReference type="ARBA" id="ARBA00011073"/>
    </source>
</evidence>
<evidence type="ECO:0000256" key="6">
    <source>
        <dbReference type="PROSITE-ProRule" id="PRU01240"/>
    </source>
</evidence>
<dbReference type="PROSITE" id="PS00137">
    <property type="entry name" value="SUBTILASE_HIS"/>
    <property type="match status" value="1"/>
</dbReference>
<feature type="active site" description="Charge relay system" evidence="6">
    <location>
        <position position="302"/>
    </location>
</feature>
<evidence type="ECO:0000259" key="9">
    <source>
        <dbReference type="Pfam" id="PF00082"/>
    </source>
</evidence>